<dbReference type="SMART" id="SM00854">
    <property type="entry name" value="PGA_cap"/>
    <property type="match status" value="1"/>
</dbReference>
<keyword evidence="5" id="KW-1185">Reference proteome</keyword>
<dbReference type="PANTHER" id="PTHR33393:SF13">
    <property type="entry name" value="PGA BIOSYNTHESIS PROTEIN CAPA"/>
    <property type="match status" value="1"/>
</dbReference>
<evidence type="ECO:0000259" key="3">
    <source>
        <dbReference type="SMART" id="SM00854"/>
    </source>
</evidence>
<feature type="compositionally biased region" description="Low complexity" evidence="2">
    <location>
        <begin position="27"/>
        <end position="40"/>
    </location>
</feature>
<dbReference type="SUPFAM" id="SSF56300">
    <property type="entry name" value="Metallo-dependent phosphatases"/>
    <property type="match status" value="1"/>
</dbReference>
<organism evidence="4 5">
    <name type="scientific">Streptomyces amakusaensis</name>
    <dbReference type="NCBI Taxonomy" id="67271"/>
    <lineage>
        <taxon>Bacteria</taxon>
        <taxon>Bacillati</taxon>
        <taxon>Actinomycetota</taxon>
        <taxon>Actinomycetes</taxon>
        <taxon>Kitasatosporales</taxon>
        <taxon>Streptomycetaceae</taxon>
        <taxon>Streptomyces</taxon>
    </lineage>
</organism>
<proteinExistence type="inferred from homology"/>
<name>A0ABW0AFL9_9ACTN</name>
<evidence type="ECO:0000313" key="4">
    <source>
        <dbReference type="EMBL" id="MFC5151701.1"/>
    </source>
</evidence>
<sequence length="408" mass="43926">MTFWDCLPPGRALALAAATAVLTAGCASPSSSSDSSNSSDSRSKPGGRAFTVAAAGDVLIHPELVEQAAKDAEKSGKGAAGLDFGPLLAGVKPVISKADLAICHMETPVGKPTGPFEGYPEFLVPPQILTALKEVGYDTCSTASNHTYDHGLKALRHTLDTMDGIGLGHSGSARTREEAKKINIREVKGVKVAHLSYSWESFLNPTPQKERWAFNRMSTEKIKESEERARKQGAEVVILSLHWGLEHYNEPSVPQLELAERITGETGIDLVVGHHAHVVQPIQKLNGTWVAYGLGNQVARHSSPTGLTEEGVIGWFEFRETDSGWEVAARHRTTLVDIPPEVEAGEKPPEGAVGDHRLVDVRQVLDHPGGLSEARLARYRLALDRTHGFLYNRGAPGGDGLAELDLKN</sequence>
<dbReference type="Gene3D" id="3.60.21.10">
    <property type="match status" value="1"/>
</dbReference>
<comment type="caution">
    <text evidence="4">The sequence shown here is derived from an EMBL/GenBank/DDBJ whole genome shotgun (WGS) entry which is preliminary data.</text>
</comment>
<comment type="similarity">
    <text evidence="1">Belongs to the CapA family.</text>
</comment>
<evidence type="ECO:0000313" key="5">
    <source>
        <dbReference type="Proteomes" id="UP001596160"/>
    </source>
</evidence>
<dbReference type="Pfam" id="PF09587">
    <property type="entry name" value="PGA_cap"/>
    <property type="match status" value="1"/>
</dbReference>
<reference evidence="5" key="1">
    <citation type="journal article" date="2019" name="Int. J. Syst. Evol. Microbiol.">
        <title>The Global Catalogue of Microorganisms (GCM) 10K type strain sequencing project: providing services to taxonomists for standard genome sequencing and annotation.</title>
        <authorList>
            <consortium name="The Broad Institute Genomics Platform"/>
            <consortium name="The Broad Institute Genome Sequencing Center for Infectious Disease"/>
            <person name="Wu L."/>
            <person name="Ma J."/>
        </authorList>
    </citation>
    <scope>NUCLEOTIDE SEQUENCE [LARGE SCALE GENOMIC DNA]</scope>
    <source>
        <strain evidence="5">PCU 266</strain>
    </source>
</reference>
<dbReference type="EMBL" id="JBHSKP010000004">
    <property type="protein sequence ID" value="MFC5151701.1"/>
    <property type="molecule type" value="Genomic_DNA"/>
</dbReference>
<dbReference type="InterPro" id="IPR029052">
    <property type="entry name" value="Metallo-depent_PP-like"/>
</dbReference>
<dbReference type="PANTHER" id="PTHR33393">
    <property type="entry name" value="POLYGLUTAMINE SYNTHESIS ACCESSORY PROTEIN RV0574C-RELATED"/>
    <property type="match status" value="1"/>
</dbReference>
<dbReference type="InterPro" id="IPR052169">
    <property type="entry name" value="CW_Biosynth-Accessory"/>
</dbReference>
<accession>A0ABW0AFL9</accession>
<evidence type="ECO:0000256" key="1">
    <source>
        <dbReference type="ARBA" id="ARBA00005662"/>
    </source>
</evidence>
<protein>
    <submittedName>
        <fullName evidence="4">CapA family protein</fullName>
    </submittedName>
</protein>
<feature type="domain" description="Capsule synthesis protein CapA" evidence="3">
    <location>
        <begin position="51"/>
        <end position="301"/>
    </location>
</feature>
<dbReference type="Proteomes" id="UP001596160">
    <property type="component" value="Unassembled WGS sequence"/>
</dbReference>
<dbReference type="InterPro" id="IPR019079">
    <property type="entry name" value="Capsule_synth_CapA"/>
</dbReference>
<gene>
    <name evidence="4" type="ORF">ACFPRH_08145</name>
</gene>
<dbReference type="CDD" id="cd07381">
    <property type="entry name" value="MPP_CapA"/>
    <property type="match status" value="1"/>
</dbReference>
<feature type="region of interest" description="Disordered" evidence="2">
    <location>
        <begin position="27"/>
        <end position="47"/>
    </location>
</feature>
<evidence type="ECO:0000256" key="2">
    <source>
        <dbReference type="SAM" id="MobiDB-lite"/>
    </source>
</evidence>
<dbReference type="RefSeq" id="WP_344476525.1">
    <property type="nucleotide sequence ID" value="NZ_BAAASB010000006.1"/>
</dbReference>